<keyword evidence="2" id="KW-1185">Reference proteome</keyword>
<protein>
    <submittedName>
        <fullName evidence="1">Uncharacterized protein</fullName>
    </submittedName>
</protein>
<gene>
    <name evidence="1" type="ORF">KDA_41730</name>
</gene>
<dbReference type="AlphaFoldDB" id="A0A402BBH8"/>
<evidence type="ECO:0000313" key="1">
    <source>
        <dbReference type="EMBL" id="GCE28689.1"/>
    </source>
</evidence>
<accession>A0A402BBH8</accession>
<reference evidence="2" key="1">
    <citation type="submission" date="2018-12" db="EMBL/GenBank/DDBJ databases">
        <title>Tengunoibacter tsumagoiensis gen. nov., sp. nov., Dictyobacter kobayashii sp. nov., D. alpinus sp. nov., and D. joshuensis sp. nov. and description of Dictyobacteraceae fam. nov. within the order Ktedonobacterales isolated from Tengu-no-mugimeshi.</title>
        <authorList>
            <person name="Wang C.M."/>
            <person name="Zheng Y."/>
            <person name="Sakai Y."/>
            <person name="Toyoda A."/>
            <person name="Minakuchi Y."/>
            <person name="Abe K."/>
            <person name="Yokota A."/>
            <person name="Yabe S."/>
        </authorList>
    </citation>
    <scope>NUCLEOTIDE SEQUENCE [LARGE SCALE GENOMIC DNA]</scope>
    <source>
        <strain evidence="2">Uno16</strain>
    </source>
</reference>
<proteinExistence type="predicted"/>
<sequence>MDRYEDRDILRKGGFAENEVVQLSKLRKDYTDKEKNRNQVANRRMEFIRWLVSTGKLTDQIA</sequence>
<dbReference type="RefSeq" id="WP_126628874.1">
    <property type="nucleotide sequence ID" value="NZ_BIFT01000001.1"/>
</dbReference>
<dbReference type="Proteomes" id="UP000287171">
    <property type="component" value="Unassembled WGS sequence"/>
</dbReference>
<name>A0A402BBH8_9CHLR</name>
<dbReference type="OrthoDB" id="165098at2"/>
<dbReference type="EMBL" id="BIFT01000001">
    <property type="protein sequence ID" value="GCE28689.1"/>
    <property type="molecule type" value="Genomic_DNA"/>
</dbReference>
<comment type="caution">
    <text evidence="1">The sequence shown here is derived from an EMBL/GenBank/DDBJ whole genome shotgun (WGS) entry which is preliminary data.</text>
</comment>
<organism evidence="1 2">
    <name type="scientific">Dictyobacter alpinus</name>
    <dbReference type="NCBI Taxonomy" id="2014873"/>
    <lineage>
        <taxon>Bacteria</taxon>
        <taxon>Bacillati</taxon>
        <taxon>Chloroflexota</taxon>
        <taxon>Ktedonobacteria</taxon>
        <taxon>Ktedonobacterales</taxon>
        <taxon>Dictyobacteraceae</taxon>
        <taxon>Dictyobacter</taxon>
    </lineage>
</organism>
<evidence type="ECO:0000313" key="2">
    <source>
        <dbReference type="Proteomes" id="UP000287171"/>
    </source>
</evidence>